<sequence length="1809" mass="201772">MVPAFSTSCFGLIDRWKELISPQGSREIDVAAEFQNLAGDVIARTAFGSSYEEGKMIFELQKEQAKLVLEAYNNIYIPGFRFIPTKKNKRRYTIDNEIKATLRDMIRRKEQSMRDGELDNNDLLGLLLQCKEQSNNGMTVDDVIEECKLFYFAGQLFYFAGQETTATLLTWTMILLSMHPNWQEKARDEVLRISAKKTLDFEAINHLKISSRSITMASANSSLNIPSNQSPLLLLNNMSNLMSTKLDSSNFMIWKLQITAVLDAYSMLDHLDGSIPKPDQFLTAETGIQAVNPEFLVWSKKDKALLSLLYSTCSSSVLAMVVGKSSSQEVWNTLEERFTSTARSSVLNLKLELQSIKKSGNESVSSYLQRIKSVRDKLSAVGVHSDQEELTHVILKGLPKEYAPFASAIRTRDTVLSLERLTVLLQTEEQSMNEITESLPNSALAMFVSHNKPHFNGNQGSNRGRGRNSYSRGRGRNSSFNQSFSSPNPSSQYVPQYQQQQQISSTTQSPQATYQGKNERPTCQICWKMGHYAIDCYNRMNFAYQGKNPTTKLAAMASASNLHYTQGAETWLTDTGATDHITANANNLSPQAPYQGQEQVSVGNGQNLPIQNIGNSQLHTKYHKFQLRNVLHVPKIASNLLSVHKLCLDNNCSCYFDAKKLLIQDLPTGRLLYKGQSSNGVYPIQSHLFHSIANKTACVAHSISSDKWHLWHSRLGHPSSNVLHNIFPCFSTVPNSKSVIEHCHHCLAGKMHQLPFPISNKTVTSPFELIHADLWGPAPVTASNCFRFYLVFVDEFTKFTWVYLLKHKSDTFQVFTQFRAMIETQFSLPIKILRTDCGGEFLSTPFNQFCSSKGIIHQLSCPHTPQQNGVAERKHRHLVQCALALLSQSKLPLSYWSYAISTAAHIINKLPTPNLGNQSPWDALYQVAPDLSHLRTFGCECFPLLTPYNSHKLLPKTTPCVFLGYPLHTKGYYCLDPITHRLYTSRHVLFNETVFPGLSHPKVCSPTLSTSSNINSWLNILQLQHSCSHNPMLPFSPGSSQLSTGFCPNTTDNVSAPATDLISPLNRSTDTHISTGLCPIPTGTVSAPIIDLLSPLTRPIDTHVSSLDSLTLPTGPIDFAVPEPTATPASSTTATPASSSPVPLLTTAPTPVPEPISTDIPLPNPISHPMQTRSKNGIVKPKLTYAALVDYTLTEPPSYTVASKHSKWCTAMDEEFQALQQQATWTLVPLPDSKNVVGCKWVYKLKHHSDGSIARYKARLVAKGFHQQYGVDFEETFSPVIKPPTVRLVLSLAVSLNWPLRQLDVKNAFLHGTLKEEVYMTQPQGYIDPTHSDYVCKLQKSIYGLKQAPRAWFESFTTQLLHLGFIASSADSSLFIYKDNQVIAYLLLYVDDIVLTSNTPSFLDHLIHQLNSIFDLKDLGSLHYFLGLQITRSSSSLCITQSKYAQDLLTKHNMLDCKPASSPSCPNVRLSVRDGDLLPDPHAYRSMVGALHYLTFTRPDISFAVHQVCQYMSAPTTTHLAAAKRVLRYIRGTFNHGIEFTPGPLHLSVYTDADWAGDPDDRRSTSGFLVYLGNNAITWSAKKQPTVSRSSTESEYRALAIASAETCWVRSLLQDLGIYLTDPPILWCDNVSALAIASNPVFHARTKHIEVDFPLCPRTCSSQGPRGQVSMVLNEVLRLYPPVTSLYRHTRRKTNIGGMSIPAEVNFVLPTLFSQCDPKCWGEDVEEFNPARFSEGIAKATKDEIAFFPFGWGPKICLGQNFAMIEAKMALAMILQHFSFQLSPSYTHAPCTLITLQPQHGAPIILHQL</sequence>
<dbReference type="PANTHER" id="PTHR24282">
    <property type="entry name" value="CYTOCHROME P450 FAMILY MEMBER"/>
    <property type="match status" value="1"/>
</dbReference>
<dbReference type="CDD" id="cd09272">
    <property type="entry name" value="RNase_HI_RT_Ty1"/>
    <property type="match status" value="1"/>
</dbReference>
<dbReference type="GO" id="GO:0003676">
    <property type="term" value="F:nucleic acid binding"/>
    <property type="evidence" value="ECO:0007669"/>
    <property type="project" value="InterPro"/>
</dbReference>
<evidence type="ECO:0000256" key="2">
    <source>
        <dbReference type="ARBA" id="ARBA00010617"/>
    </source>
</evidence>
<dbReference type="Pfam" id="PF00665">
    <property type="entry name" value="rve"/>
    <property type="match status" value="1"/>
</dbReference>
<dbReference type="SUPFAM" id="SSF53098">
    <property type="entry name" value="Ribonuclease H-like"/>
    <property type="match status" value="1"/>
</dbReference>
<evidence type="ECO:0000256" key="4">
    <source>
        <dbReference type="ARBA" id="ARBA00022692"/>
    </source>
</evidence>
<proteinExistence type="inferred from homology"/>
<feature type="compositionally biased region" description="Low complexity" evidence="12">
    <location>
        <begin position="455"/>
        <end position="511"/>
    </location>
</feature>
<evidence type="ECO:0000256" key="9">
    <source>
        <dbReference type="ARBA" id="ARBA00023004"/>
    </source>
</evidence>
<keyword evidence="8" id="KW-0560">Oxidoreductase</keyword>
<feature type="region of interest" description="Disordered" evidence="12">
    <location>
        <begin position="1121"/>
        <end position="1143"/>
    </location>
</feature>
<evidence type="ECO:0000256" key="11">
    <source>
        <dbReference type="ARBA" id="ARBA00023136"/>
    </source>
</evidence>
<dbReference type="GO" id="GO:0016020">
    <property type="term" value="C:membrane"/>
    <property type="evidence" value="ECO:0007669"/>
    <property type="project" value="UniProtKB-SubCell"/>
</dbReference>
<dbReference type="PANTHER" id="PTHR24282:SF148">
    <property type="entry name" value="CYTOCHROME P450 72A15-LIKE"/>
    <property type="match status" value="1"/>
</dbReference>
<keyword evidence="4" id="KW-0812">Transmembrane</keyword>
<keyword evidence="5" id="KW-0479">Metal-binding</keyword>
<dbReference type="InterPro" id="IPR001584">
    <property type="entry name" value="Integrase_cat-core"/>
</dbReference>
<dbReference type="InterPro" id="IPR057670">
    <property type="entry name" value="SH3_retrovirus"/>
</dbReference>
<dbReference type="InterPro" id="IPR050665">
    <property type="entry name" value="Cytochrome_P450_Monooxygen"/>
</dbReference>
<keyword evidence="10" id="KW-0503">Monooxygenase</keyword>
<dbReference type="Gene3D" id="1.10.630.10">
    <property type="entry name" value="Cytochrome P450"/>
    <property type="match status" value="1"/>
</dbReference>
<dbReference type="Gene3D" id="3.30.420.10">
    <property type="entry name" value="Ribonuclease H-like superfamily/Ribonuclease H"/>
    <property type="match status" value="1"/>
</dbReference>
<accession>A0A2N9EFH9</accession>
<evidence type="ECO:0000256" key="10">
    <source>
        <dbReference type="ARBA" id="ARBA00023033"/>
    </source>
</evidence>
<evidence type="ECO:0000256" key="5">
    <source>
        <dbReference type="ARBA" id="ARBA00022723"/>
    </source>
</evidence>
<dbReference type="Pfam" id="PF00067">
    <property type="entry name" value="p450"/>
    <property type="match status" value="2"/>
</dbReference>
<evidence type="ECO:0000256" key="12">
    <source>
        <dbReference type="SAM" id="MobiDB-lite"/>
    </source>
</evidence>
<dbReference type="Gene3D" id="1.20.120.990">
    <property type="entry name" value="Glycosyltransferase family 88, C-terminal domain"/>
    <property type="match status" value="1"/>
</dbReference>
<comment type="subcellular location">
    <subcellularLocation>
        <location evidence="1">Membrane</location>
        <topology evidence="1">Single-pass membrane protein</topology>
    </subcellularLocation>
</comment>
<feature type="domain" description="Integrase catalytic" evidence="13">
    <location>
        <begin position="762"/>
        <end position="928"/>
    </location>
</feature>
<name>A0A2N9EFH9_FAGSY</name>
<dbReference type="GO" id="GO:0004190">
    <property type="term" value="F:aspartic-type endopeptidase activity"/>
    <property type="evidence" value="ECO:0007669"/>
    <property type="project" value="UniProtKB-KW"/>
</dbReference>
<dbReference type="GO" id="GO:0005506">
    <property type="term" value="F:iron ion binding"/>
    <property type="evidence" value="ECO:0007669"/>
    <property type="project" value="InterPro"/>
</dbReference>
<dbReference type="GO" id="GO:0016705">
    <property type="term" value="F:oxidoreductase activity, acting on paired donors, with incorporation or reduction of molecular oxygen"/>
    <property type="evidence" value="ECO:0007669"/>
    <property type="project" value="InterPro"/>
</dbReference>
<reference evidence="14" key="1">
    <citation type="submission" date="2018-02" db="EMBL/GenBank/DDBJ databases">
        <authorList>
            <person name="Cohen D.B."/>
            <person name="Kent A.D."/>
        </authorList>
    </citation>
    <scope>NUCLEOTIDE SEQUENCE</scope>
</reference>
<dbReference type="SUPFAM" id="SSF48264">
    <property type="entry name" value="Cytochrome P450"/>
    <property type="match status" value="2"/>
</dbReference>
<keyword evidence="9" id="KW-0408">Iron</keyword>
<dbReference type="InterPro" id="IPR013103">
    <property type="entry name" value="RVT_2"/>
</dbReference>
<dbReference type="PROSITE" id="PS00086">
    <property type="entry name" value="CYTOCHROME_P450"/>
    <property type="match status" value="1"/>
</dbReference>
<dbReference type="Pfam" id="PF22936">
    <property type="entry name" value="Pol_BBD"/>
    <property type="match status" value="1"/>
</dbReference>
<comment type="similarity">
    <text evidence="2">Belongs to the cytochrome P450 family.</text>
</comment>
<dbReference type="InterPro" id="IPR054722">
    <property type="entry name" value="PolX-like_BBD"/>
</dbReference>
<protein>
    <recommendedName>
        <fullName evidence="13">Integrase catalytic domain-containing protein</fullName>
    </recommendedName>
</protein>
<dbReference type="InterPro" id="IPR025724">
    <property type="entry name" value="GAG-pre-integrase_dom"/>
</dbReference>
<gene>
    <name evidence="14" type="ORF">FSB_LOCUS5608</name>
</gene>
<keyword evidence="6" id="KW-0064">Aspartyl protease</keyword>
<dbReference type="SUPFAM" id="SSF56672">
    <property type="entry name" value="DNA/RNA polymerases"/>
    <property type="match status" value="1"/>
</dbReference>
<dbReference type="InterPro" id="IPR036396">
    <property type="entry name" value="Cyt_P450_sf"/>
</dbReference>
<dbReference type="InterPro" id="IPR043502">
    <property type="entry name" value="DNA/RNA_pol_sf"/>
</dbReference>
<dbReference type="Pfam" id="PF25597">
    <property type="entry name" value="SH3_retrovirus"/>
    <property type="match status" value="1"/>
</dbReference>
<keyword evidence="7" id="KW-1133">Transmembrane helix</keyword>
<dbReference type="EMBL" id="OIVN01000291">
    <property type="protein sequence ID" value="SPC77726.1"/>
    <property type="molecule type" value="Genomic_DNA"/>
</dbReference>
<dbReference type="GO" id="GO:0015074">
    <property type="term" value="P:DNA integration"/>
    <property type="evidence" value="ECO:0007669"/>
    <property type="project" value="InterPro"/>
</dbReference>
<evidence type="ECO:0000256" key="8">
    <source>
        <dbReference type="ARBA" id="ARBA00023002"/>
    </source>
</evidence>
<dbReference type="GO" id="GO:0020037">
    <property type="term" value="F:heme binding"/>
    <property type="evidence" value="ECO:0007669"/>
    <property type="project" value="InterPro"/>
</dbReference>
<dbReference type="InterPro" id="IPR012337">
    <property type="entry name" value="RNaseH-like_sf"/>
</dbReference>
<keyword evidence="6" id="KW-0378">Hydrolase</keyword>
<dbReference type="Pfam" id="PF07727">
    <property type="entry name" value="RVT_2"/>
    <property type="match status" value="1"/>
</dbReference>
<organism evidence="14">
    <name type="scientific">Fagus sylvatica</name>
    <name type="common">Beechnut</name>
    <dbReference type="NCBI Taxonomy" id="28930"/>
    <lineage>
        <taxon>Eukaryota</taxon>
        <taxon>Viridiplantae</taxon>
        <taxon>Streptophyta</taxon>
        <taxon>Embryophyta</taxon>
        <taxon>Tracheophyta</taxon>
        <taxon>Spermatophyta</taxon>
        <taxon>Magnoliopsida</taxon>
        <taxon>eudicotyledons</taxon>
        <taxon>Gunneridae</taxon>
        <taxon>Pentapetalae</taxon>
        <taxon>rosids</taxon>
        <taxon>fabids</taxon>
        <taxon>Fagales</taxon>
        <taxon>Fagaceae</taxon>
        <taxon>Fagus</taxon>
    </lineage>
</organism>
<keyword evidence="3" id="KW-0349">Heme</keyword>
<keyword evidence="11" id="KW-0472">Membrane</keyword>
<keyword evidence="6" id="KW-0645">Protease</keyword>
<evidence type="ECO:0000256" key="3">
    <source>
        <dbReference type="ARBA" id="ARBA00022617"/>
    </source>
</evidence>
<evidence type="ECO:0000256" key="6">
    <source>
        <dbReference type="ARBA" id="ARBA00022750"/>
    </source>
</evidence>
<dbReference type="PROSITE" id="PS50994">
    <property type="entry name" value="INTEGRASE"/>
    <property type="match status" value="1"/>
</dbReference>
<evidence type="ECO:0000256" key="1">
    <source>
        <dbReference type="ARBA" id="ARBA00004167"/>
    </source>
</evidence>
<evidence type="ECO:0000259" key="13">
    <source>
        <dbReference type="PROSITE" id="PS50994"/>
    </source>
</evidence>
<evidence type="ECO:0000313" key="14">
    <source>
        <dbReference type="EMBL" id="SPC77726.1"/>
    </source>
</evidence>
<dbReference type="InterPro" id="IPR001128">
    <property type="entry name" value="Cyt_P450"/>
</dbReference>
<dbReference type="Pfam" id="PF14223">
    <property type="entry name" value="Retrotran_gag_2"/>
    <property type="match status" value="1"/>
</dbReference>
<feature type="region of interest" description="Disordered" evidence="12">
    <location>
        <begin position="451"/>
        <end position="517"/>
    </location>
</feature>
<dbReference type="InterPro" id="IPR036397">
    <property type="entry name" value="RNaseH_sf"/>
</dbReference>
<dbReference type="GO" id="GO:0004497">
    <property type="term" value="F:monooxygenase activity"/>
    <property type="evidence" value="ECO:0007669"/>
    <property type="project" value="UniProtKB-KW"/>
</dbReference>
<dbReference type="Pfam" id="PF13976">
    <property type="entry name" value="gag_pre-integrs"/>
    <property type="match status" value="1"/>
</dbReference>
<evidence type="ECO:0000256" key="7">
    <source>
        <dbReference type="ARBA" id="ARBA00022989"/>
    </source>
</evidence>
<dbReference type="InterPro" id="IPR017972">
    <property type="entry name" value="Cyt_P450_CS"/>
</dbReference>